<evidence type="ECO:0000313" key="12">
    <source>
        <dbReference type="Proteomes" id="UP000008139"/>
    </source>
</evidence>
<dbReference type="AlphaFoldDB" id="F2LWS3"/>
<reference evidence="12" key="2">
    <citation type="submission" date="2011-03" db="EMBL/GenBank/DDBJ databases">
        <title>The complete genome of Hippea maritima DSM 10411.</title>
        <authorList>
            <consortium name="US DOE Joint Genome Institute (JGI-PGF)"/>
            <person name="Lucas S."/>
            <person name="Copeland A."/>
            <person name="Lapidus A."/>
            <person name="Bruce D."/>
            <person name="Goodwin L."/>
            <person name="Pitluck S."/>
            <person name="Peters L."/>
            <person name="Kyrpides N."/>
            <person name="Mavromatis K."/>
            <person name="Pagani I."/>
            <person name="Ivanova N."/>
            <person name="Mikhailova N."/>
            <person name="Lu M."/>
            <person name="Detter J.C."/>
            <person name="Tapia R."/>
            <person name="Han C."/>
            <person name="Land M."/>
            <person name="Hauser L."/>
            <person name="Markowitz V."/>
            <person name="Cheng J.-F."/>
            <person name="Hugenholtz P."/>
            <person name="Woyke T."/>
            <person name="Wu D."/>
            <person name="Spring S."/>
            <person name="Schroeder M."/>
            <person name="Brambilla E."/>
            <person name="Klenk H.-P."/>
            <person name="Eisen J.A."/>
        </authorList>
    </citation>
    <scope>NUCLEOTIDE SEQUENCE [LARGE SCALE GENOMIC DNA]</scope>
    <source>
        <strain evidence="12">ATCC 700847 / DSM 10411 / MH2</strain>
    </source>
</reference>
<dbReference type="PANTHER" id="PTHR43463">
    <property type="entry name" value="NICOTINATE-NUCLEOTIDE--DIMETHYLBENZIMIDAZOLE PHOSPHORIBOSYLTRANSFERASE"/>
    <property type="match status" value="1"/>
</dbReference>
<dbReference type="GO" id="GO:0008939">
    <property type="term" value="F:nicotinate-nucleotide-dimethylbenzimidazole phosphoribosyltransferase activity"/>
    <property type="evidence" value="ECO:0007669"/>
    <property type="project" value="UniProtKB-UniRule"/>
</dbReference>
<keyword evidence="7 10" id="KW-0808">Transferase</keyword>
<gene>
    <name evidence="10" type="primary">cobT</name>
    <name evidence="11" type="ordered locus">Hipma_0071</name>
</gene>
<evidence type="ECO:0000256" key="2">
    <source>
        <dbReference type="ARBA" id="ARBA00007110"/>
    </source>
</evidence>
<dbReference type="FunFam" id="3.40.50.10210:FF:000001">
    <property type="entry name" value="Nicotinate-nucleotide--dimethylbenzimidazole phosphoribosyltransferase"/>
    <property type="match status" value="1"/>
</dbReference>
<keyword evidence="12" id="KW-1185">Reference proteome</keyword>
<dbReference type="KEGG" id="hmr:Hipma_0071"/>
<dbReference type="InterPro" id="IPR003200">
    <property type="entry name" value="Nict_dMeBzImd_PRibTrfase"/>
</dbReference>
<dbReference type="NCBIfam" id="TIGR03160">
    <property type="entry name" value="cobT_DBIPRT"/>
    <property type="match status" value="1"/>
</dbReference>
<keyword evidence="5 10" id="KW-0169">Cobalamin biosynthesis</keyword>
<dbReference type="CDD" id="cd02439">
    <property type="entry name" value="DMB-PRT_CobT"/>
    <property type="match status" value="1"/>
</dbReference>
<evidence type="ECO:0000256" key="3">
    <source>
        <dbReference type="ARBA" id="ARBA00011991"/>
    </source>
</evidence>
<dbReference type="UniPathway" id="UPA00061">
    <property type="reaction ID" value="UER00516"/>
</dbReference>
<dbReference type="STRING" id="760142.Hipma_0071"/>
<evidence type="ECO:0000256" key="1">
    <source>
        <dbReference type="ARBA" id="ARBA00005049"/>
    </source>
</evidence>
<evidence type="ECO:0000256" key="4">
    <source>
        <dbReference type="ARBA" id="ARBA00015486"/>
    </source>
</evidence>
<feature type="active site" description="Proton acceptor" evidence="10">
    <location>
        <position position="323"/>
    </location>
</feature>
<dbReference type="Proteomes" id="UP000008139">
    <property type="component" value="Chromosome"/>
</dbReference>
<dbReference type="GO" id="GO:0009236">
    <property type="term" value="P:cobalamin biosynthetic process"/>
    <property type="evidence" value="ECO:0007669"/>
    <property type="project" value="UniProtKB-UniRule"/>
</dbReference>
<evidence type="ECO:0000256" key="5">
    <source>
        <dbReference type="ARBA" id="ARBA00022573"/>
    </source>
</evidence>
<dbReference type="InterPro" id="IPR017846">
    <property type="entry name" value="Nict_dMeBzImd_PRibTrfase_bact"/>
</dbReference>
<dbReference type="Gene3D" id="3.40.50.10210">
    <property type="match status" value="1"/>
</dbReference>
<dbReference type="HOGENOM" id="CLU_002982_0_0_7"/>
<sequence length="357" mass="38666">MDIKDVISSIEPVDEVFFDKAKQRTSNLIMPFRAVGMLNDISERLCAIQRSLKPETDKRCVFVMASDHGVVEEGVSAFPRVVTCEMIRAFVDGIATINVLARQNNARVVVCDVGTKCDFESRQLSGENEFVSKKVSLGSKNFTKTAAMRKDEAILSIMSGFEIAKEKIEEYNLNLIATGDMGIGNTTPSAAIASVILNRDPSEIAGRGTGIDDRSYKNKIDVIRRGIQLNKPNRNDVIDVLAKVGGFEIGAIAGVMLAAAFKKIPVVVDGFISTAGALIAYGLNPTVADYMFAGHLSEENGHKLMLEHLGLNPILRLNMRLGEGTGAVLAMHIIDASARVIKEVATFEEAGVSESEK</sequence>
<dbReference type="Gene3D" id="1.10.1610.10">
    <property type="match status" value="1"/>
</dbReference>
<evidence type="ECO:0000256" key="7">
    <source>
        <dbReference type="ARBA" id="ARBA00022679"/>
    </source>
</evidence>
<dbReference type="OrthoDB" id="9781491at2"/>
<dbReference type="NCBIfam" id="NF000996">
    <property type="entry name" value="PRK00105.1"/>
    <property type="match status" value="1"/>
</dbReference>
<dbReference type="Pfam" id="PF02277">
    <property type="entry name" value="DBI_PRT"/>
    <property type="match status" value="1"/>
</dbReference>
<evidence type="ECO:0000256" key="9">
    <source>
        <dbReference type="ARBA" id="ARBA00047340"/>
    </source>
</evidence>
<dbReference type="HAMAP" id="MF_00230">
    <property type="entry name" value="CobT"/>
    <property type="match status" value="1"/>
</dbReference>
<dbReference type="InterPro" id="IPR023195">
    <property type="entry name" value="Nict_dMeBzImd_PRibTrfase_N"/>
</dbReference>
<name>F2LWS3_HIPMA</name>
<comment type="similarity">
    <text evidence="2 10">Belongs to the CobT family.</text>
</comment>
<dbReference type="eggNOG" id="COG2038">
    <property type="taxonomic scope" value="Bacteria"/>
</dbReference>
<evidence type="ECO:0000256" key="6">
    <source>
        <dbReference type="ARBA" id="ARBA00022676"/>
    </source>
</evidence>
<evidence type="ECO:0000313" key="11">
    <source>
        <dbReference type="EMBL" id="AEA33051.1"/>
    </source>
</evidence>
<comment type="function">
    <text evidence="10">Catalyzes the synthesis of alpha-ribazole-5'-phosphate from nicotinate mononucleotide (NAMN) and 5,6-dimethylbenzimidazole (DMB).</text>
</comment>
<evidence type="ECO:0000256" key="8">
    <source>
        <dbReference type="ARBA" id="ARBA00030686"/>
    </source>
</evidence>
<protein>
    <recommendedName>
        <fullName evidence="4 10">Nicotinate-nucleotide--dimethylbenzimidazole phosphoribosyltransferase</fullName>
        <shortName evidence="10">NN:DBI PRT</shortName>
        <ecNumber evidence="3 10">2.4.2.21</ecNumber>
    </recommendedName>
    <alternativeName>
        <fullName evidence="8 10">N(1)-alpha-phosphoribosyltransferase</fullName>
    </alternativeName>
</protein>
<reference evidence="11 12" key="1">
    <citation type="journal article" date="2011" name="Stand. Genomic Sci.">
        <title>Complete genome sequence of the thermophilic sulfur-reducer Hippea maritima type strain (MH(2)).</title>
        <authorList>
            <person name="Huntemann M."/>
            <person name="Lu M."/>
            <person name="Nolan M."/>
            <person name="Lapidus A."/>
            <person name="Lucas S."/>
            <person name="Hammon N."/>
            <person name="Deshpande S."/>
            <person name="Cheng J.F."/>
            <person name="Tapia R."/>
            <person name="Han C."/>
            <person name="Goodwin L."/>
            <person name="Pitluck S."/>
            <person name="Liolios K."/>
            <person name="Pagani I."/>
            <person name="Ivanova N."/>
            <person name="Ovchinikova G."/>
            <person name="Pati A."/>
            <person name="Chen A."/>
            <person name="Palaniappan K."/>
            <person name="Land M."/>
            <person name="Hauser L."/>
            <person name="Jeffries C.D."/>
            <person name="Detter J.C."/>
            <person name="Brambilla E.M."/>
            <person name="Rohde M."/>
            <person name="Spring S."/>
            <person name="Goker M."/>
            <person name="Woyke T."/>
            <person name="Bristow J."/>
            <person name="Eisen J.A."/>
            <person name="Markowitz V."/>
            <person name="Hugenholtz P."/>
            <person name="Kyrpides N.C."/>
            <person name="Klenk H.P."/>
            <person name="Mavromatis K."/>
        </authorList>
    </citation>
    <scope>NUCLEOTIDE SEQUENCE [LARGE SCALE GENOMIC DNA]</scope>
    <source>
        <strain evidence="12">ATCC 700847 / DSM 10411 / MH2</strain>
    </source>
</reference>
<dbReference type="InParanoid" id="F2LWS3"/>
<evidence type="ECO:0000256" key="10">
    <source>
        <dbReference type="HAMAP-Rule" id="MF_00230"/>
    </source>
</evidence>
<dbReference type="RefSeq" id="WP_013681096.1">
    <property type="nucleotide sequence ID" value="NC_015318.1"/>
</dbReference>
<dbReference type="EC" id="2.4.2.21" evidence="3 10"/>
<comment type="catalytic activity">
    <reaction evidence="9 10">
        <text>5,6-dimethylbenzimidazole + nicotinate beta-D-ribonucleotide = alpha-ribazole 5'-phosphate + nicotinate + H(+)</text>
        <dbReference type="Rhea" id="RHEA:11196"/>
        <dbReference type="ChEBI" id="CHEBI:15378"/>
        <dbReference type="ChEBI" id="CHEBI:15890"/>
        <dbReference type="ChEBI" id="CHEBI:32544"/>
        <dbReference type="ChEBI" id="CHEBI:57502"/>
        <dbReference type="ChEBI" id="CHEBI:57918"/>
        <dbReference type="EC" id="2.4.2.21"/>
    </reaction>
</comment>
<dbReference type="PANTHER" id="PTHR43463:SF1">
    <property type="entry name" value="NICOTINATE-NUCLEOTIDE--DIMETHYLBENZIMIDAZOLE PHOSPHORIBOSYLTRANSFERASE"/>
    <property type="match status" value="1"/>
</dbReference>
<dbReference type="FunCoup" id="F2LWS3">
    <property type="interactions" value="87"/>
</dbReference>
<comment type="pathway">
    <text evidence="1 10">Nucleoside biosynthesis; alpha-ribazole biosynthesis; alpha-ribazole from 5,6-dimethylbenzimidazole: step 1/2.</text>
</comment>
<keyword evidence="6 10" id="KW-0328">Glycosyltransferase</keyword>
<dbReference type="EMBL" id="CP002606">
    <property type="protein sequence ID" value="AEA33051.1"/>
    <property type="molecule type" value="Genomic_DNA"/>
</dbReference>
<organism evidence="11 12">
    <name type="scientific">Hippea maritima (strain ATCC 700847 / DSM 10411 / MH2)</name>
    <dbReference type="NCBI Taxonomy" id="760142"/>
    <lineage>
        <taxon>Bacteria</taxon>
        <taxon>Pseudomonadati</taxon>
        <taxon>Campylobacterota</taxon>
        <taxon>Desulfurellia</taxon>
        <taxon>Desulfurellales</taxon>
        <taxon>Hippeaceae</taxon>
        <taxon>Hippea</taxon>
    </lineage>
</organism>
<accession>F2LWS3</accession>
<dbReference type="SUPFAM" id="SSF52733">
    <property type="entry name" value="Nicotinate mononucleotide:5,6-dimethylbenzimidazole phosphoribosyltransferase (CobT)"/>
    <property type="match status" value="1"/>
</dbReference>
<dbReference type="InterPro" id="IPR036087">
    <property type="entry name" value="Nict_dMeBzImd_PRibTrfase_sf"/>
</dbReference>
<proteinExistence type="inferred from homology"/>